<dbReference type="RefSeq" id="WP_179237779.1">
    <property type="nucleotide sequence ID" value="NZ_JACBNQ010000007.1"/>
</dbReference>
<evidence type="ECO:0000256" key="1">
    <source>
        <dbReference type="ARBA" id="ARBA00022670"/>
    </source>
</evidence>
<dbReference type="PANTHER" id="PTHR11804">
    <property type="entry name" value="PROTEASE M3 THIMET OLIGOPEPTIDASE-RELATED"/>
    <property type="match status" value="1"/>
</dbReference>
<dbReference type="CDD" id="cd09606">
    <property type="entry name" value="M3B_PepF"/>
    <property type="match status" value="1"/>
</dbReference>
<dbReference type="EMBL" id="JACBNQ010000007">
    <property type="protein sequence ID" value="NYB74087.1"/>
    <property type="molecule type" value="Genomic_DNA"/>
</dbReference>
<proteinExistence type="inferred from homology"/>
<name>A0A974BJU9_SEDHY</name>
<feature type="domain" description="Peptidase M3A/M3B catalytic" evidence="7">
    <location>
        <begin position="307"/>
        <end position="547"/>
    </location>
</feature>
<dbReference type="NCBIfam" id="TIGR02289">
    <property type="entry name" value="M3_not_pepF"/>
    <property type="match status" value="1"/>
</dbReference>
<keyword evidence="5 6" id="KW-0482">Metalloprotease</keyword>
<evidence type="ECO:0000313" key="8">
    <source>
        <dbReference type="EMBL" id="NYB74087.1"/>
    </source>
</evidence>
<evidence type="ECO:0000256" key="3">
    <source>
        <dbReference type="ARBA" id="ARBA00022801"/>
    </source>
</evidence>
<evidence type="ECO:0000256" key="4">
    <source>
        <dbReference type="ARBA" id="ARBA00022833"/>
    </source>
</evidence>
<keyword evidence="1 6" id="KW-0645">Protease</keyword>
<dbReference type="Gene3D" id="1.10.1370.30">
    <property type="match status" value="1"/>
</dbReference>
<dbReference type="PANTHER" id="PTHR11804:SF28">
    <property type="entry name" value="OLIGOENDOPEPTIDASE F"/>
    <property type="match status" value="1"/>
</dbReference>
<comment type="similarity">
    <text evidence="6">Belongs to the peptidase M3 family.</text>
</comment>
<dbReference type="Proteomes" id="UP000611629">
    <property type="component" value="Unassembled WGS sequence"/>
</dbReference>
<organism evidence="8 9">
    <name type="scientific">Sedimentibacter hydroxybenzoicus DSM 7310</name>
    <dbReference type="NCBI Taxonomy" id="1123245"/>
    <lineage>
        <taxon>Bacteria</taxon>
        <taxon>Bacillati</taxon>
        <taxon>Bacillota</taxon>
        <taxon>Tissierellia</taxon>
        <taxon>Sedimentibacter</taxon>
    </lineage>
</organism>
<dbReference type="GO" id="GO:0006508">
    <property type="term" value="P:proteolysis"/>
    <property type="evidence" value="ECO:0007669"/>
    <property type="project" value="UniProtKB-KW"/>
</dbReference>
<dbReference type="GO" id="GO:0046872">
    <property type="term" value="F:metal ion binding"/>
    <property type="evidence" value="ECO:0007669"/>
    <property type="project" value="UniProtKB-UniRule"/>
</dbReference>
<gene>
    <name evidence="8" type="ORF">HZF24_08020</name>
</gene>
<keyword evidence="2 6" id="KW-0479">Metal-binding</keyword>
<dbReference type="InterPro" id="IPR011976">
    <property type="entry name" value="Pept_M3B_oligopep-rel"/>
</dbReference>
<evidence type="ECO:0000256" key="5">
    <source>
        <dbReference type="ARBA" id="ARBA00023049"/>
    </source>
</evidence>
<comment type="caution">
    <text evidence="8">The sequence shown here is derived from an EMBL/GenBank/DDBJ whole genome shotgun (WGS) entry which is preliminary data.</text>
</comment>
<evidence type="ECO:0000256" key="6">
    <source>
        <dbReference type="RuleBase" id="RU003435"/>
    </source>
</evidence>
<dbReference type="InterPro" id="IPR001567">
    <property type="entry name" value="Pept_M3A_M3B_dom"/>
</dbReference>
<dbReference type="GO" id="GO:0006518">
    <property type="term" value="P:peptide metabolic process"/>
    <property type="evidence" value="ECO:0007669"/>
    <property type="project" value="TreeGrafter"/>
</dbReference>
<evidence type="ECO:0000256" key="2">
    <source>
        <dbReference type="ARBA" id="ARBA00022723"/>
    </source>
</evidence>
<protein>
    <submittedName>
        <fullName evidence="8">M3 family oligoendopeptidase</fullName>
    </submittedName>
</protein>
<feature type="domain" description="Peptidase M3A/M3B catalytic" evidence="7">
    <location>
        <begin position="165"/>
        <end position="269"/>
    </location>
</feature>
<dbReference type="GO" id="GO:0004222">
    <property type="term" value="F:metalloendopeptidase activity"/>
    <property type="evidence" value="ECO:0007669"/>
    <property type="project" value="InterPro"/>
</dbReference>
<reference evidence="8" key="1">
    <citation type="submission" date="2020-07" db="EMBL/GenBank/DDBJ databases">
        <title>Genomic analysis of a strain of Sedimentibacter Hydroxybenzoicus DSM7310.</title>
        <authorList>
            <person name="Ma S."/>
        </authorList>
    </citation>
    <scope>NUCLEOTIDE SEQUENCE</scope>
    <source>
        <strain evidence="8">DSM 7310</strain>
    </source>
</reference>
<evidence type="ECO:0000259" key="7">
    <source>
        <dbReference type="Pfam" id="PF01432"/>
    </source>
</evidence>
<evidence type="ECO:0000313" key="9">
    <source>
        <dbReference type="Proteomes" id="UP000611629"/>
    </source>
</evidence>
<accession>A0A974BJU9</accession>
<keyword evidence="3 6" id="KW-0378">Hydrolase</keyword>
<dbReference type="AlphaFoldDB" id="A0A974BJU9"/>
<dbReference type="SUPFAM" id="SSF55486">
    <property type="entry name" value="Metalloproteases ('zincins'), catalytic domain"/>
    <property type="match status" value="1"/>
</dbReference>
<dbReference type="InterPro" id="IPR045090">
    <property type="entry name" value="Pept_M3A_M3B"/>
</dbReference>
<comment type="cofactor">
    <cofactor evidence="6">
        <name>Zn(2+)</name>
        <dbReference type="ChEBI" id="CHEBI:29105"/>
    </cofactor>
    <text evidence="6">Binds 1 zinc ion.</text>
</comment>
<sequence length="564" mass="66988">MQFKDYEYVRPEYENVKSQYMELLSKFNGSKDAEEQYRYLQKINELQKETETMAQLVLIRNSINTADEFYDKENEYIDMTMPKLHGLRVEFYKALLNSGFKEELKARVKPQLFTLAEMEIKTFSDEVVPLMQEENKLASEYSKLISSAKIEHDGKVLNLSQMQPYMESMDRSVRKEAYEKWSSFFKKNEEKFDSIYDKLVKTRNEIAVKLGFKNYVELGYLRMCRSDYNNDDVSRFREHVLKYIVPLSNDLRNKQAKRIKADNFKYYDIPLNFMTGNPAPKGDKPWIMEKTKKMYEELSPETGEFINMMLERDLFDLETKPNKQAGGYCTFLHKYKSPFIFANFNGTQDDVTVVTHEAGHAFQTYQSRNLDAPEYSFPTYEACEIHSMGMEFITWPWMKLFFENDTEKFKYFHLADSLNFIPYGVTVDEFQHIVYENPDMTPDERKAAWRKTEMKYTPYKDYEDNDFLNKGTYWFKQGHIFSSPFYYIDYTLAQICAYQYWIKFNEDSEKAWEDYNNICKVGGSQSFLEIVKTGNLKSPFEENTIKTVSSHIKSYLDNIDDSKL</sequence>
<dbReference type="Pfam" id="PF01432">
    <property type="entry name" value="Peptidase_M3"/>
    <property type="match status" value="2"/>
</dbReference>
<keyword evidence="9" id="KW-1185">Reference proteome</keyword>
<keyword evidence="4 6" id="KW-0862">Zinc</keyword>